<gene>
    <name evidence="1" type="ORF">SVUK_LOCUS17249</name>
</gene>
<protein>
    <recommendedName>
        <fullName evidence="3">Protein kinase domain-containing protein</fullName>
    </recommendedName>
</protein>
<organism evidence="1 2">
    <name type="scientific">Strongylus vulgaris</name>
    <name type="common">Blood worm</name>
    <dbReference type="NCBI Taxonomy" id="40348"/>
    <lineage>
        <taxon>Eukaryota</taxon>
        <taxon>Metazoa</taxon>
        <taxon>Ecdysozoa</taxon>
        <taxon>Nematoda</taxon>
        <taxon>Chromadorea</taxon>
        <taxon>Rhabditida</taxon>
        <taxon>Rhabditina</taxon>
        <taxon>Rhabditomorpha</taxon>
        <taxon>Strongyloidea</taxon>
        <taxon>Strongylidae</taxon>
        <taxon>Strongylus</taxon>
    </lineage>
</organism>
<keyword evidence="2" id="KW-1185">Reference proteome</keyword>
<reference evidence="1 2" key="1">
    <citation type="submission" date="2018-11" db="EMBL/GenBank/DDBJ databases">
        <authorList>
            <consortium name="Pathogen Informatics"/>
        </authorList>
    </citation>
    <scope>NUCLEOTIDE SEQUENCE [LARGE SCALE GENOMIC DNA]</scope>
</reference>
<dbReference type="Proteomes" id="UP000270094">
    <property type="component" value="Unassembled WGS sequence"/>
</dbReference>
<evidence type="ECO:0000313" key="1">
    <source>
        <dbReference type="EMBL" id="VDM82251.1"/>
    </source>
</evidence>
<dbReference type="EMBL" id="UYYB01116700">
    <property type="protein sequence ID" value="VDM82251.1"/>
    <property type="molecule type" value="Genomic_DNA"/>
</dbReference>
<evidence type="ECO:0008006" key="3">
    <source>
        <dbReference type="Google" id="ProtNLM"/>
    </source>
</evidence>
<name>A0A3P7J9W3_STRVU</name>
<evidence type="ECO:0000313" key="2">
    <source>
        <dbReference type="Proteomes" id="UP000270094"/>
    </source>
</evidence>
<proteinExistence type="predicted"/>
<sequence length="198" mass="22613">VFSTSIRYNADLARGVYPNTIDEYEIGQNIGYGCNAAVYALKVREVQQTGKSRPSLSTNPLRKARRDLQNKYPLALKLMYNFALDMCPRLGDNYLWRSMGAELVPLPGSAQLLNGRMGSRKNTDLPLFYGEFVDFALFFSFRPLPDFHPNIVRVLTAFVDRMPILEDAKLAYPDALPNAPFYEMIINEPRTMFVVMKR</sequence>
<dbReference type="AlphaFoldDB" id="A0A3P7J9W3"/>
<feature type="non-terminal residue" evidence="1">
    <location>
        <position position="1"/>
    </location>
</feature>
<dbReference type="OrthoDB" id="1405469at2759"/>
<accession>A0A3P7J9W3</accession>